<feature type="region of interest" description="Disordered" evidence="1">
    <location>
        <begin position="78"/>
        <end position="112"/>
    </location>
</feature>
<dbReference type="KEGG" id="scad:DN051_44470"/>
<name>A0A2Z4JEI6_9ACTN</name>
<geneLocation type="plasmid" evidence="2 3">
    <name>unnamed1</name>
</geneLocation>
<keyword evidence="3" id="KW-1185">Reference proteome</keyword>
<dbReference type="Gene3D" id="1.10.520.40">
    <property type="entry name" value="CRISPR-associated protein Cse2"/>
    <property type="match status" value="1"/>
</dbReference>
<gene>
    <name evidence="2" type="ORF">DN051_44470</name>
</gene>
<evidence type="ECO:0000256" key="1">
    <source>
        <dbReference type="SAM" id="MobiDB-lite"/>
    </source>
</evidence>
<dbReference type="RefSeq" id="WP_112443347.1">
    <property type="nucleotide sequence ID" value="NZ_CP030074.1"/>
</dbReference>
<organism evidence="2 3">
    <name type="scientific">Streptomyces cadmiisoli</name>
    <dbReference type="NCBI Taxonomy" id="2184053"/>
    <lineage>
        <taxon>Bacteria</taxon>
        <taxon>Bacillati</taxon>
        <taxon>Actinomycetota</taxon>
        <taxon>Actinomycetes</taxon>
        <taxon>Kitasatosporales</taxon>
        <taxon>Streptomycetaceae</taxon>
        <taxon>Streptomyces</taxon>
        <taxon>Streptomyces aurantiacus group</taxon>
    </lineage>
</organism>
<accession>A0A2Z4JEI6</accession>
<dbReference type="AlphaFoldDB" id="A0A2Z4JEI6"/>
<dbReference type="Proteomes" id="UP000249616">
    <property type="component" value="Plasmid unnamed1"/>
</dbReference>
<dbReference type="InterPro" id="IPR013382">
    <property type="entry name" value="CRISPR-assoc_prot_Cse2"/>
</dbReference>
<evidence type="ECO:0000313" key="3">
    <source>
        <dbReference type="Proteomes" id="UP000249616"/>
    </source>
</evidence>
<evidence type="ECO:0000313" key="2">
    <source>
        <dbReference type="EMBL" id="AWW43562.1"/>
    </source>
</evidence>
<reference evidence="3" key="1">
    <citation type="submission" date="2018-06" db="EMBL/GenBank/DDBJ databases">
        <authorList>
            <person name="Li K."/>
        </authorList>
    </citation>
    <scope>NUCLEOTIDE SEQUENCE [LARGE SCALE GENOMIC DNA]</scope>
    <source>
        <strain evidence="3">ZFG47</strain>
        <plasmid evidence="3">unnamed1</plasmid>
    </source>
</reference>
<sequence>MPSRDERRCHYDAFVAHVRSLCSTPRIRSLLEDGRGRPPTQCPRMDAYLVKPCQGFGARRAHYTTASLIALERPAPDWTEQAPSAPLPHPGLTPDDLLEREPAPPDNWARRPNLGRTLADAARAHPHTAAGWQREVEVMGVLSADLLHTRLPHTVQRLLSLGLAYDVAVLLEDLAQWDFEPLEVAGRWRHSFYLTVPDTLLEL</sequence>
<protein>
    <submittedName>
        <fullName evidence="2">CRISPR-associated protein Cse2</fullName>
    </submittedName>
</protein>
<dbReference type="Pfam" id="PF09485">
    <property type="entry name" value="CRISPR_Cse2"/>
    <property type="match status" value="1"/>
</dbReference>
<dbReference type="InterPro" id="IPR038287">
    <property type="entry name" value="Cse2_sf"/>
</dbReference>
<proteinExistence type="predicted"/>
<keyword evidence="2" id="KW-0614">Plasmid</keyword>
<dbReference type="EMBL" id="CP030074">
    <property type="protein sequence ID" value="AWW43562.1"/>
    <property type="molecule type" value="Genomic_DNA"/>
</dbReference>